<evidence type="ECO:0000256" key="1">
    <source>
        <dbReference type="ARBA" id="ARBA00005254"/>
    </source>
</evidence>
<dbReference type="CDD" id="cd06558">
    <property type="entry name" value="crotonase-like"/>
    <property type="match status" value="1"/>
</dbReference>
<organism evidence="3 4">
    <name type="scientific">Priestia koreensis</name>
    <dbReference type="NCBI Taxonomy" id="284581"/>
    <lineage>
        <taxon>Bacteria</taxon>
        <taxon>Bacillati</taxon>
        <taxon>Bacillota</taxon>
        <taxon>Bacilli</taxon>
        <taxon>Bacillales</taxon>
        <taxon>Bacillaceae</taxon>
        <taxon>Priestia</taxon>
    </lineage>
</organism>
<dbReference type="InterPro" id="IPR014748">
    <property type="entry name" value="Enoyl-CoA_hydra_C"/>
</dbReference>
<dbReference type="SUPFAM" id="SSF52096">
    <property type="entry name" value="ClpP/crotonase"/>
    <property type="match status" value="1"/>
</dbReference>
<dbReference type="Gene3D" id="3.90.226.10">
    <property type="entry name" value="2-enoyl-CoA Hydratase, Chain A, domain 1"/>
    <property type="match status" value="1"/>
</dbReference>
<dbReference type="RefSeq" id="WP_053399473.1">
    <property type="nucleotide sequence ID" value="NZ_JAUKEN010000002.1"/>
</dbReference>
<gene>
    <name evidence="3" type="ORF">AMD01_00745</name>
</gene>
<dbReference type="PANTHER" id="PTHR43802:SF1">
    <property type="entry name" value="IP11341P-RELATED"/>
    <property type="match status" value="1"/>
</dbReference>
<protein>
    <submittedName>
        <fullName evidence="3">Enoyl-CoA hydratase</fullName>
    </submittedName>
</protein>
<evidence type="ECO:0000313" key="4">
    <source>
        <dbReference type="Proteomes" id="UP000037558"/>
    </source>
</evidence>
<comment type="caution">
    <text evidence="3">The sequence shown here is derived from an EMBL/GenBank/DDBJ whole genome shotgun (WGS) entry which is preliminary data.</text>
</comment>
<dbReference type="GO" id="GO:0003824">
    <property type="term" value="F:catalytic activity"/>
    <property type="evidence" value="ECO:0007669"/>
    <property type="project" value="InterPro"/>
</dbReference>
<dbReference type="OrthoDB" id="9775794at2"/>
<dbReference type="Proteomes" id="UP000037558">
    <property type="component" value="Unassembled WGS sequence"/>
</dbReference>
<dbReference type="InterPro" id="IPR029045">
    <property type="entry name" value="ClpP/crotonase-like_dom_sf"/>
</dbReference>
<dbReference type="PATRIC" id="fig|284581.3.peg.393"/>
<dbReference type="PANTHER" id="PTHR43802">
    <property type="entry name" value="ENOYL-COA HYDRATASE"/>
    <property type="match status" value="1"/>
</dbReference>
<accession>A0A0M0LHY7</accession>
<dbReference type="AlphaFoldDB" id="A0A0M0LHY7"/>
<evidence type="ECO:0000256" key="2">
    <source>
        <dbReference type="RuleBase" id="RU003707"/>
    </source>
</evidence>
<proteinExistence type="inferred from homology"/>
<dbReference type="PROSITE" id="PS00166">
    <property type="entry name" value="ENOYL_COA_HYDRATASE"/>
    <property type="match status" value="1"/>
</dbReference>
<reference evidence="4" key="1">
    <citation type="submission" date="2015-08" db="EMBL/GenBank/DDBJ databases">
        <title>Fjat-14210 dsm16467.</title>
        <authorList>
            <person name="Liu B."/>
            <person name="Wang J."/>
            <person name="Zhu Y."/>
            <person name="Liu G."/>
            <person name="Chen Q."/>
            <person name="Chen Z."/>
            <person name="Lan J."/>
            <person name="Che J."/>
            <person name="Ge C."/>
            <person name="Shi H."/>
            <person name="Pan Z."/>
            <person name="Liu X."/>
        </authorList>
    </citation>
    <scope>NUCLEOTIDE SEQUENCE [LARGE SCALE GENOMIC DNA]</scope>
    <source>
        <strain evidence="4">DSM 16467</strain>
    </source>
</reference>
<dbReference type="EMBL" id="LILC01000002">
    <property type="protein sequence ID" value="KOO50323.1"/>
    <property type="molecule type" value="Genomic_DNA"/>
</dbReference>
<name>A0A0M0LHY7_9BACI</name>
<evidence type="ECO:0000313" key="3">
    <source>
        <dbReference type="EMBL" id="KOO50323.1"/>
    </source>
</evidence>
<comment type="similarity">
    <text evidence="1 2">Belongs to the enoyl-CoA hydratase/isomerase family.</text>
</comment>
<keyword evidence="4" id="KW-1185">Reference proteome</keyword>
<dbReference type="InterPro" id="IPR001753">
    <property type="entry name" value="Enoyl-CoA_hydra/iso"/>
</dbReference>
<dbReference type="STRING" id="284581.AMD01_00745"/>
<dbReference type="InterPro" id="IPR018376">
    <property type="entry name" value="Enoyl-CoA_hyd/isom_CS"/>
</dbReference>
<sequence length="257" mass="28416">MFETIRYEVKDGVAWIRLNRPDKLNAFIAKMNHEIKDAIEESSIHNDVRCIVITGEGRAFCSGQDLSEVDESMDHGQVLREHYGPMMLEMMKCEKPIIAAVNGVAAGAGFSLALACDFRIASEKSSFLNAFVHVGLIPDSGNLYYLTRLVGKAKAAELSILGEKIPADQAMQMGLVTKVVSADALQSEVEQFALRLAKMPTKAIGLIKRHLQFADELSFESYLEKEADGQRAAGRTADHREGVHAFLEKRKPTFTGR</sequence>
<dbReference type="Gene3D" id="1.10.12.10">
    <property type="entry name" value="Lyase 2-enoyl-coa Hydratase, Chain A, domain 2"/>
    <property type="match status" value="1"/>
</dbReference>
<dbReference type="Pfam" id="PF00378">
    <property type="entry name" value="ECH_1"/>
    <property type="match status" value="1"/>
</dbReference>